<name>A0A9P4N299_9PLEO</name>
<keyword evidence="5" id="KW-0809">Transit peptide</keyword>
<protein>
    <recommendedName>
        <fullName evidence="4">Required for respiratory growth protein 9, mitochondrial</fullName>
    </recommendedName>
</protein>
<evidence type="ECO:0000313" key="8">
    <source>
        <dbReference type="Proteomes" id="UP000800093"/>
    </source>
</evidence>
<evidence type="ECO:0000256" key="5">
    <source>
        <dbReference type="ARBA" id="ARBA00022946"/>
    </source>
</evidence>
<dbReference type="OrthoDB" id="5578174at2759"/>
<dbReference type="Pfam" id="PF06413">
    <property type="entry name" value="Neugrin"/>
    <property type="match status" value="1"/>
</dbReference>
<evidence type="ECO:0000256" key="3">
    <source>
        <dbReference type="ARBA" id="ARBA00010895"/>
    </source>
</evidence>
<dbReference type="PANTHER" id="PTHR13475">
    <property type="entry name" value="NEUGRIN"/>
    <property type="match status" value="1"/>
</dbReference>
<proteinExistence type="inferred from homology"/>
<dbReference type="InterPro" id="IPR010487">
    <property type="entry name" value="NGRN/Rrg9"/>
</dbReference>
<comment type="function">
    <text evidence="1">Required for respiratory activity and maintenance and expression of the mitochondrial genome.</text>
</comment>
<dbReference type="GO" id="GO:0005739">
    <property type="term" value="C:mitochondrion"/>
    <property type="evidence" value="ECO:0007669"/>
    <property type="project" value="UniProtKB-SubCell"/>
</dbReference>
<comment type="caution">
    <text evidence="7">The sequence shown here is derived from an EMBL/GenBank/DDBJ whole genome shotgun (WGS) entry which is preliminary data.</text>
</comment>
<comment type="subcellular location">
    <subcellularLocation>
        <location evidence="2">Mitochondrion</location>
    </subcellularLocation>
</comment>
<sequence>MACSSCSQKTLGLFIRSFINTELPLSSRLTSLTPFQSARLFSATRRLREADQTHSEVTQLTPGQSPTHKISRRRRKSTSASEAKVGLGKKKPEQWQIQKAAVKEKLGNESWNPRKKLSPDAMEGIRHLHQTAPHKFTTALLAQHFRVSPEAIRRILKSKWRPSDEEQEERMRRWDKRGERIWSNLVELGVKPPKKWREMGVGRAQPGGIPKWKSKARNTVAVESSFNEDLIPIIDKDSDSARSVHWRETRFSERL</sequence>
<feature type="region of interest" description="Disordered" evidence="6">
    <location>
        <begin position="49"/>
        <end position="94"/>
    </location>
</feature>
<dbReference type="PANTHER" id="PTHR13475:SF3">
    <property type="entry name" value="NEUGRIN"/>
    <property type="match status" value="1"/>
</dbReference>
<evidence type="ECO:0000313" key="7">
    <source>
        <dbReference type="EMBL" id="KAF2262348.1"/>
    </source>
</evidence>
<dbReference type="EMBL" id="ML986641">
    <property type="protein sequence ID" value="KAF2262348.1"/>
    <property type="molecule type" value="Genomic_DNA"/>
</dbReference>
<gene>
    <name evidence="7" type="ORF">CC78DRAFT_319502</name>
</gene>
<reference evidence="8" key="1">
    <citation type="journal article" date="2020" name="Stud. Mycol.">
        <title>101 Dothideomycetes genomes: A test case for predicting lifestyles and emergence of pathogens.</title>
        <authorList>
            <person name="Haridas S."/>
            <person name="Albert R."/>
            <person name="Binder M."/>
            <person name="Bloem J."/>
            <person name="LaButti K."/>
            <person name="Salamov A."/>
            <person name="Andreopoulos B."/>
            <person name="Baker S."/>
            <person name="Barry K."/>
            <person name="Bills G."/>
            <person name="Bluhm B."/>
            <person name="Cannon C."/>
            <person name="Castanera R."/>
            <person name="Culley D."/>
            <person name="Daum C."/>
            <person name="Ezra D."/>
            <person name="Gonzalez J."/>
            <person name="Henrissat B."/>
            <person name="Kuo A."/>
            <person name="Liang C."/>
            <person name="Lipzen A."/>
            <person name="Lutzoni F."/>
            <person name="Magnuson J."/>
            <person name="Mondo S."/>
            <person name="Nolan M."/>
            <person name="Ohm R."/>
            <person name="Pangilinan J."/>
            <person name="Park H.-J."/>
            <person name="Ramirez L."/>
            <person name="Alfaro M."/>
            <person name="Sun H."/>
            <person name="Tritt A."/>
            <person name="Yoshinaga Y."/>
            <person name="Zwiers L.-H."/>
            <person name="Turgeon B."/>
            <person name="Goodwin S."/>
            <person name="Spatafora J."/>
            <person name="Crous P."/>
            <person name="Grigoriev I."/>
        </authorList>
    </citation>
    <scope>NUCLEOTIDE SEQUENCE [LARGE SCALE GENOMIC DNA]</scope>
    <source>
        <strain evidence="8">CBS 304.66</strain>
    </source>
</reference>
<organism evidence="7 8">
    <name type="scientific">Lojkania enalia</name>
    <dbReference type="NCBI Taxonomy" id="147567"/>
    <lineage>
        <taxon>Eukaryota</taxon>
        <taxon>Fungi</taxon>
        <taxon>Dikarya</taxon>
        <taxon>Ascomycota</taxon>
        <taxon>Pezizomycotina</taxon>
        <taxon>Dothideomycetes</taxon>
        <taxon>Pleosporomycetidae</taxon>
        <taxon>Pleosporales</taxon>
        <taxon>Pleosporales incertae sedis</taxon>
        <taxon>Lojkania</taxon>
    </lineage>
</organism>
<dbReference type="Proteomes" id="UP000800093">
    <property type="component" value="Unassembled WGS sequence"/>
</dbReference>
<dbReference type="GO" id="GO:0005634">
    <property type="term" value="C:nucleus"/>
    <property type="evidence" value="ECO:0007669"/>
    <property type="project" value="TreeGrafter"/>
</dbReference>
<dbReference type="AlphaFoldDB" id="A0A9P4N299"/>
<comment type="similarity">
    <text evidence="3">Belongs to the RRG9 family.</text>
</comment>
<feature type="compositionally biased region" description="Polar residues" evidence="6">
    <location>
        <begin position="55"/>
        <end position="68"/>
    </location>
</feature>
<evidence type="ECO:0000256" key="1">
    <source>
        <dbReference type="ARBA" id="ARBA00003548"/>
    </source>
</evidence>
<accession>A0A9P4N299</accession>
<evidence type="ECO:0000256" key="6">
    <source>
        <dbReference type="SAM" id="MobiDB-lite"/>
    </source>
</evidence>
<evidence type="ECO:0000256" key="4">
    <source>
        <dbReference type="ARBA" id="ARBA00013566"/>
    </source>
</evidence>
<keyword evidence="8" id="KW-1185">Reference proteome</keyword>
<evidence type="ECO:0000256" key="2">
    <source>
        <dbReference type="ARBA" id="ARBA00004173"/>
    </source>
</evidence>